<proteinExistence type="inferred from homology"/>
<dbReference type="AlphaFoldDB" id="A0A4P9ZZ68"/>
<dbReference type="EMBL" id="ML002302">
    <property type="protein sequence ID" value="RKP39055.1"/>
    <property type="molecule type" value="Genomic_DNA"/>
</dbReference>
<dbReference type="NCBIfam" id="TIGR03598">
    <property type="entry name" value="GTPase_YsxC"/>
    <property type="match status" value="1"/>
</dbReference>
<keyword evidence="10" id="KW-0378">Hydrolase</keyword>
<evidence type="ECO:0000256" key="7">
    <source>
        <dbReference type="ARBA" id="ARBA00023134"/>
    </source>
</evidence>
<evidence type="ECO:0000313" key="11">
    <source>
        <dbReference type="Proteomes" id="UP000268162"/>
    </source>
</evidence>
<evidence type="ECO:0000256" key="5">
    <source>
        <dbReference type="ARBA" id="ARBA00022741"/>
    </source>
</evidence>
<dbReference type="STRING" id="215637.A0A4P9ZZ68"/>
<dbReference type="PANTHER" id="PTHR46498">
    <property type="entry name" value="GTP-BINDING PROTEIN 8"/>
    <property type="match status" value="1"/>
</dbReference>
<keyword evidence="7" id="KW-0342">GTP-binding</keyword>
<organism evidence="10 11">
    <name type="scientific">Dimargaris cristalligena</name>
    <dbReference type="NCBI Taxonomy" id="215637"/>
    <lineage>
        <taxon>Eukaryota</taxon>
        <taxon>Fungi</taxon>
        <taxon>Fungi incertae sedis</taxon>
        <taxon>Zoopagomycota</taxon>
        <taxon>Kickxellomycotina</taxon>
        <taxon>Dimargaritomycetes</taxon>
        <taxon>Dimargaritales</taxon>
        <taxon>Dimargaritaceae</taxon>
        <taxon>Dimargaris</taxon>
    </lineage>
</organism>
<evidence type="ECO:0000256" key="6">
    <source>
        <dbReference type="ARBA" id="ARBA00022842"/>
    </source>
</evidence>
<dbReference type="PANTHER" id="PTHR46498:SF1">
    <property type="entry name" value="GTP-BINDING PROTEIN 8"/>
    <property type="match status" value="1"/>
</dbReference>
<dbReference type="PROSITE" id="PS51706">
    <property type="entry name" value="G_ENGB"/>
    <property type="match status" value="1"/>
</dbReference>
<evidence type="ECO:0000259" key="9">
    <source>
        <dbReference type="PROSITE" id="PS51706"/>
    </source>
</evidence>
<dbReference type="InterPro" id="IPR027417">
    <property type="entry name" value="P-loop_NTPase"/>
</dbReference>
<comment type="cofactor">
    <cofactor evidence="1">
        <name>Mg(2+)</name>
        <dbReference type="ChEBI" id="CHEBI:18420"/>
    </cofactor>
</comment>
<dbReference type="InterPro" id="IPR030393">
    <property type="entry name" value="G_ENGB_dom"/>
</dbReference>
<dbReference type="Gene3D" id="3.40.50.300">
    <property type="entry name" value="P-loop containing nucleotide triphosphate hydrolases"/>
    <property type="match status" value="1"/>
</dbReference>
<dbReference type="GO" id="GO:0016787">
    <property type="term" value="F:hydrolase activity"/>
    <property type="evidence" value="ECO:0007669"/>
    <property type="project" value="UniProtKB-KW"/>
</dbReference>
<keyword evidence="6" id="KW-0460">Magnesium</keyword>
<feature type="domain" description="EngB-type G" evidence="9">
    <location>
        <begin position="141"/>
        <end position="317"/>
    </location>
</feature>
<dbReference type="GO" id="GO:0005739">
    <property type="term" value="C:mitochondrion"/>
    <property type="evidence" value="ECO:0007669"/>
    <property type="project" value="TreeGrafter"/>
</dbReference>
<dbReference type="SUPFAM" id="SSF52540">
    <property type="entry name" value="P-loop containing nucleoside triphosphate hydrolases"/>
    <property type="match status" value="1"/>
</dbReference>
<keyword evidence="11" id="KW-1185">Reference proteome</keyword>
<dbReference type="CDD" id="cd01876">
    <property type="entry name" value="YihA_EngB"/>
    <property type="match status" value="1"/>
</dbReference>
<dbReference type="GO" id="GO:0005525">
    <property type="term" value="F:GTP binding"/>
    <property type="evidence" value="ECO:0007669"/>
    <property type="project" value="UniProtKB-KW"/>
</dbReference>
<gene>
    <name evidence="10" type="ORF">BJ085DRAFT_39587</name>
</gene>
<sequence>MATTHFARLSPRCFTTTRPRSLALGCLPKAAAVRQHYYLPSPNLPRQLPGPPQHRWFSSERERPPPTESFSEPYIANDPQAPVTPSPKSLQEDLLNQEESKATEAKKQRKRRALLYAAKTFQKPAYLICPAVSVKQAQHLRAPEVVFLGRSNVGKSSLINALFRQEKLARTSKQPGSTAQMFFYSLGSMVPQMAILTLVDMPGYGYRSRPEWGEFINEYLKSRDQLRGAYLLIDANIGELKASDIQVIETLNYLQVPFQVILTKIDKVKDTTKVEAEITRKVRALSSYFQEPVFLASSRRAYEMAELRLNILVTCRVAKAPN</sequence>
<evidence type="ECO:0000256" key="1">
    <source>
        <dbReference type="ARBA" id="ARBA00001946"/>
    </source>
</evidence>
<accession>A0A4P9ZZ68</accession>
<evidence type="ECO:0000313" key="10">
    <source>
        <dbReference type="EMBL" id="RKP39055.1"/>
    </source>
</evidence>
<protein>
    <recommendedName>
        <fullName evidence="3">GTP-binding protein 8</fullName>
    </recommendedName>
</protein>
<evidence type="ECO:0000256" key="3">
    <source>
        <dbReference type="ARBA" id="ARBA00015370"/>
    </source>
</evidence>
<dbReference type="InterPro" id="IPR006073">
    <property type="entry name" value="GTP-bd"/>
</dbReference>
<feature type="region of interest" description="Disordered" evidence="8">
    <location>
        <begin position="41"/>
        <end position="106"/>
    </location>
</feature>
<dbReference type="Proteomes" id="UP000268162">
    <property type="component" value="Unassembled WGS sequence"/>
</dbReference>
<evidence type="ECO:0000256" key="2">
    <source>
        <dbReference type="ARBA" id="ARBA00009638"/>
    </source>
</evidence>
<dbReference type="GO" id="GO:0046872">
    <property type="term" value="F:metal ion binding"/>
    <property type="evidence" value="ECO:0007669"/>
    <property type="project" value="UniProtKB-KW"/>
</dbReference>
<dbReference type="OrthoDB" id="391988at2759"/>
<evidence type="ECO:0000256" key="4">
    <source>
        <dbReference type="ARBA" id="ARBA00022723"/>
    </source>
</evidence>
<dbReference type="Pfam" id="PF01926">
    <property type="entry name" value="MMR_HSR1"/>
    <property type="match status" value="1"/>
</dbReference>
<dbReference type="HAMAP" id="MF_00321">
    <property type="entry name" value="GTPase_EngB"/>
    <property type="match status" value="1"/>
</dbReference>
<evidence type="ECO:0000256" key="8">
    <source>
        <dbReference type="SAM" id="MobiDB-lite"/>
    </source>
</evidence>
<keyword evidence="5" id="KW-0547">Nucleotide-binding</keyword>
<dbReference type="InterPro" id="IPR019987">
    <property type="entry name" value="GTP-bd_ribosome_bio_YsxC"/>
</dbReference>
<reference evidence="11" key="1">
    <citation type="journal article" date="2018" name="Nat. Microbiol.">
        <title>Leveraging single-cell genomics to expand the fungal tree of life.</title>
        <authorList>
            <person name="Ahrendt S.R."/>
            <person name="Quandt C.A."/>
            <person name="Ciobanu D."/>
            <person name="Clum A."/>
            <person name="Salamov A."/>
            <person name="Andreopoulos B."/>
            <person name="Cheng J.F."/>
            <person name="Woyke T."/>
            <person name="Pelin A."/>
            <person name="Henrissat B."/>
            <person name="Reynolds N.K."/>
            <person name="Benny G.L."/>
            <person name="Smith M.E."/>
            <person name="James T.Y."/>
            <person name="Grigoriev I.V."/>
        </authorList>
    </citation>
    <scope>NUCLEOTIDE SEQUENCE [LARGE SCALE GENOMIC DNA]</scope>
    <source>
        <strain evidence="11">RSA 468</strain>
    </source>
</reference>
<keyword evidence="4" id="KW-0479">Metal-binding</keyword>
<dbReference type="InterPro" id="IPR052279">
    <property type="entry name" value="EngB_GTPase"/>
</dbReference>
<name>A0A4P9ZZ68_9FUNG</name>
<comment type="similarity">
    <text evidence="2">Belongs to the TRAFAC class TrmE-Era-EngA-EngB-Septin-like GTPase superfamily. EngB GTPase family.</text>
</comment>